<comment type="caution">
    <text evidence="1">The sequence shown here is derived from an EMBL/GenBank/DDBJ whole genome shotgun (WGS) entry which is preliminary data.</text>
</comment>
<dbReference type="Proteomes" id="UP000265520">
    <property type="component" value="Unassembled WGS sequence"/>
</dbReference>
<proteinExistence type="predicted"/>
<keyword evidence="2" id="KW-1185">Reference proteome</keyword>
<reference evidence="1 2" key="1">
    <citation type="journal article" date="2018" name="Front. Plant Sci.">
        <title>Red Clover (Trifolium pratense) and Zigzag Clover (T. medium) - A Picture of Genomic Similarities and Differences.</title>
        <authorList>
            <person name="Dluhosova J."/>
            <person name="Istvanek J."/>
            <person name="Nedelnik J."/>
            <person name="Repkova J."/>
        </authorList>
    </citation>
    <scope>NUCLEOTIDE SEQUENCE [LARGE SCALE GENOMIC DNA]</scope>
    <source>
        <strain evidence="2">cv. 10/8</strain>
        <tissue evidence="1">Leaf</tissue>
    </source>
</reference>
<feature type="non-terminal residue" evidence="1">
    <location>
        <position position="1"/>
    </location>
</feature>
<evidence type="ECO:0000313" key="2">
    <source>
        <dbReference type="Proteomes" id="UP000265520"/>
    </source>
</evidence>
<evidence type="ECO:0000313" key="1">
    <source>
        <dbReference type="EMBL" id="MCI18234.1"/>
    </source>
</evidence>
<sequence length="66" mass="7478">YPCAENLNKSFYFYPENQCSNSTGGYQKDIEASEFVPCNSNSDDCLNIESDPNYLVYVVCKSFAIQ</sequence>
<organism evidence="1 2">
    <name type="scientific">Trifolium medium</name>
    <dbReference type="NCBI Taxonomy" id="97028"/>
    <lineage>
        <taxon>Eukaryota</taxon>
        <taxon>Viridiplantae</taxon>
        <taxon>Streptophyta</taxon>
        <taxon>Embryophyta</taxon>
        <taxon>Tracheophyta</taxon>
        <taxon>Spermatophyta</taxon>
        <taxon>Magnoliopsida</taxon>
        <taxon>eudicotyledons</taxon>
        <taxon>Gunneridae</taxon>
        <taxon>Pentapetalae</taxon>
        <taxon>rosids</taxon>
        <taxon>fabids</taxon>
        <taxon>Fabales</taxon>
        <taxon>Fabaceae</taxon>
        <taxon>Papilionoideae</taxon>
        <taxon>50 kb inversion clade</taxon>
        <taxon>NPAAA clade</taxon>
        <taxon>Hologalegina</taxon>
        <taxon>IRL clade</taxon>
        <taxon>Trifolieae</taxon>
        <taxon>Trifolium</taxon>
    </lineage>
</organism>
<dbReference type="EMBL" id="LXQA010109174">
    <property type="protein sequence ID" value="MCI18234.1"/>
    <property type="molecule type" value="Genomic_DNA"/>
</dbReference>
<accession>A0A392Q299</accession>
<name>A0A392Q299_9FABA</name>
<dbReference type="AlphaFoldDB" id="A0A392Q299"/>
<protein>
    <submittedName>
        <fullName evidence="1">Uncharacterized protein</fullName>
    </submittedName>
</protein>